<keyword evidence="4" id="KW-1185">Reference proteome</keyword>
<evidence type="ECO:0000256" key="1">
    <source>
        <dbReference type="SAM" id="MobiDB-lite"/>
    </source>
</evidence>
<evidence type="ECO:0000313" key="3">
    <source>
        <dbReference type="EMBL" id="KAG5481973.1"/>
    </source>
</evidence>
<proteinExistence type="predicted"/>
<evidence type="ECO:0008006" key="5">
    <source>
        <dbReference type="Google" id="ProtNLM"/>
    </source>
</evidence>
<comment type="caution">
    <text evidence="3">The sequence shown here is derived from an EMBL/GenBank/DDBJ whole genome shotgun (WGS) entry which is preliminary data.</text>
</comment>
<dbReference type="AlphaFoldDB" id="A0A836KXW0"/>
<reference evidence="4" key="2">
    <citation type="journal article" date="2021" name="Sci. Data">
        <title>Chromosome-scale genome sequencing, assembly and annotation of six genomes from subfamily Leishmaniinae.</title>
        <authorList>
            <person name="Almutairi H."/>
            <person name="Urbaniak M.D."/>
            <person name="Bates M.D."/>
            <person name="Jariyapan N."/>
            <person name="Kwakye-Nuako G."/>
            <person name="Thomaz Soccol V."/>
            <person name="Al-Salem W.S."/>
            <person name="Dillon R.J."/>
            <person name="Bates P.A."/>
            <person name="Gatherer D."/>
        </authorList>
    </citation>
    <scope>NUCLEOTIDE SEQUENCE [LARGE SCALE GENOMIC DNA]</scope>
</reference>
<name>A0A836KXW0_9TRYP</name>
<feature type="transmembrane region" description="Helical" evidence="2">
    <location>
        <begin position="6"/>
        <end position="28"/>
    </location>
</feature>
<evidence type="ECO:0000313" key="4">
    <source>
        <dbReference type="Proteomes" id="UP000673552"/>
    </source>
</evidence>
<dbReference type="PROSITE" id="PS51257">
    <property type="entry name" value="PROKAR_LIPOPROTEIN"/>
    <property type="match status" value="1"/>
</dbReference>
<sequence length="225" mass="24032">MLCCRVVLLSFAVLFTACMTCSILFPIFRKEENDPARTRHTVYYWYMELTTFATSEPSSETLTRRFYTRDLPCQEAKMLYVASSAISVAAAGVGGAVCLILACWTSAGHSFAISFAGFMTTLLSMACAGAVVGLSTYIFTHDFCAADAAAAGYQKAPQKDGYAMVEGFGLACAAAGGFFIIAVAQLVGLCHGCQPSAGSSERARHPKNTLDSRCSDDDLAISRSH</sequence>
<dbReference type="EMBL" id="JAFEUZ010000016">
    <property type="protein sequence ID" value="KAG5481973.1"/>
    <property type="molecule type" value="Genomic_DNA"/>
</dbReference>
<feature type="transmembrane region" description="Helical" evidence="2">
    <location>
        <begin position="79"/>
        <end position="107"/>
    </location>
</feature>
<accession>A0A836KXW0</accession>
<keyword evidence="2" id="KW-0812">Transmembrane</keyword>
<dbReference type="GeneID" id="92515643"/>
<reference evidence="4" key="1">
    <citation type="journal article" date="2021" name="Microbiol. Resour. Announc.">
        <title>LGAAP: Leishmaniinae Genome Assembly and Annotation Pipeline.</title>
        <authorList>
            <person name="Almutairi H."/>
            <person name="Urbaniak M.D."/>
            <person name="Bates M.D."/>
            <person name="Jariyapan N."/>
            <person name="Kwakye-Nuako G."/>
            <person name="Thomaz-Soccol V."/>
            <person name="Al-Salem W.S."/>
            <person name="Dillon R.J."/>
            <person name="Bates P.A."/>
            <person name="Gatherer D."/>
        </authorList>
    </citation>
    <scope>NUCLEOTIDE SEQUENCE [LARGE SCALE GENOMIC DNA]</scope>
</reference>
<evidence type="ECO:0000256" key="2">
    <source>
        <dbReference type="SAM" id="Phobius"/>
    </source>
</evidence>
<dbReference type="RefSeq" id="XP_067179766.1">
    <property type="nucleotide sequence ID" value="XM_067323131.1"/>
</dbReference>
<organism evidence="3 4">
    <name type="scientific">Leishmania martiniquensis</name>
    <dbReference type="NCBI Taxonomy" id="1580590"/>
    <lineage>
        <taxon>Eukaryota</taxon>
        <taxon>Discoba</taxon>
        <taxon>Euglenozoa</taxon>
        <taxon>Kinetoplastea</taxon>
        <taxon>Metakinetoplastina</taxon>
        <taxon>Trypanosomatida</taxon>
        <taxon>Trypanosomatidae</taxon>
        <taxon>Leishmaniinae</taxon>
        <taxon>Leishmania</taxon>
    </lineage>
</organism>
<keyword evidence="2" id="KW-0472">Membrane</keyword>
<feature type="transmembrane region" description="Helical" evidence="2">
    <location>
        <begin position="161"/>
        <end position="187"/>
    </location>
</feature>
<feature type="region of interest" description="Disordered" evidence="1">
    <location>
        <begin position="197"/>
        <end position="225"/>
    </location>
</feature>
<feature type="transmembrane region" description="Helical" evidence="2">
    <location>
        <begin position="113"/>
        <end position="140"/>
    </location>
</feature>
<keyword evidence="2" id="KW-1133">Transmembrane helix</keyword>
<protein>
    <recommendedName>
        <fullName evidence="5">Amastin-like protein</fullName>
    </recommendedName>
</protein>
<gene>
    <name evidence="3" type="ORF">LSCM1_05685</name>
</gene>
<dbReference type="KEGG" id="lmat:92515643"/>
<dbReference type="Proteomes" id="UP000673552">
    <property type="component" value="Unassembled WGS sequence"/>
</dbReference>
<dbReference type="PANTHER" id="PTHR40741:SF1">
    <property type="entry name" value="AMASTIN"/>
    <property type="match status" value="1"/>
</dbReference>
<dbReference type="OrthoDB" id="267214at2759"/>
<dbReference type="PANTHER" id="PTHR40741">
    <property type="entry name" value="AMASTIN-RELATED"/>
    <property type="match status" value="1"/>
</dbReference>